<proteinExistence type="predicted"/>
<name>A0A5N6HC36_ASPFL</name>
<accession>A0A5N6HC36</accession>
<reference evidence="1" key="1">
    <citation type="submission" date="2019-04" db="EMBL/GenBank/DDBJ databases">
        <title>Friends and foes A comparative genomics study of 23 Aspergillus species from section Flavi.</title>
        <authorList>
            <consortium name="DOE Joint Genome Institute"/>
            <person name="Kjaerbolling I."/>
            <person name="Vesth T."/>
            <person name="Frisvad J.C."/>
            <person name="Nybo J.L."/>
            <person name="Theobald S."/>
            <person name="Kildgaard S."/>
            <person name="Isbrandt T."/>
            <person name="Kuo A."/>
            <person name="Sato A."/>
            <person name="Lyhne E.K."/>
            <person name="Kogle M.E."/>
            <person name="Wiebenga A."/>
            <person name="Kun R.S."/>
            <person name="Lubbers R.J."/>
            <person name="Makela M.R."/>
            <person name="Barry K."/>
            <person name="Chovatia M."/>
            <person name="Clum A."/>
            <person name="Daum C."/>
            <person name="Haridas S."/>
            <person name="He G."/>
            <person name="LaButti K."/>
            <person name="Lipzen A."/>
            <person name="Mondo S."/>
            <person name="Riley R."/>
            <person name="Salamov A."/>
            <person name="Simmons B.A."/>
            <person name="Magnuson J.K."/>
            <person name="Henrissat B."/>
            <person name="Mortensen U.H."/>
            <person name="Larsen T.O."/>
            <person name="Devries R.P."/>
            <person name="Grigoriev I.V."/>
            <person name="Machida M."/>
            <person name="Baker S.E."/>
            <person name="Andersen M.R."/>
        </authorList>
    </citation>
    <scope>NUCLEOTIDE SEQUENCE [LARGE SCALE GENOMIC DNA]</scope>
    <source>
        <strain evidence="1">CBS 121.62</strain>
    </source>
</reference>
<gene>
    <name evidence="1" type="ORF">BDV35DRAFT_336772</name>
</gene>
<sequence length="77" mass="9174">MIDKPGLNQHVSIPQWKYTCLKVRYITFEISKINHTPRGKCTFLYDHIQGYAVMGFWMCRSSSSRHLKKLLKFYQTC</sequence>
<evidence type="ECO:0000313" key="1">
    <source>
        <dbReference type="EMBL" id="KAB8252092.1"/>
    </source>
</evidence>
<dbReference type="AlphaFoldDB" id="A0A5N6HC36"/>
<dbReference type="EMBL" id="ML734556">
    <property type="protein sequence ID" value="KAB8252092.1"/>
    <property type="molecule type" value="Genomic_DNA"/>
</dbReference>
<dbReference type="Proteomes" id="UP000325434">
    <property type="component" value="Unassembled WGS sequence"/>
</dbReference>
<protein>
    <submittedName>
        <fullName evidence="1">Uncharacterized protein</fullName>
    </submittedName>
</protein>
<organism evidence="1">
    <name type="scientific">Aspergillus flavus</name>
    <dbReference type="NCBI Taxonomy" id="5059"/>
    <lineage>
        <taxon>Eukaryota</taxon>
        <taxon>Fungi</taxon>
        <taxon>Dikarya</taxon>
        <taxon>Ascomycota</taxon>
        <taxon>Pezizomycotina</taxon>
        <taxon>Eurotiomycetes</taxon>
        <taxon>Eurotiomycetidae</taxon>
        <taxon>Eurotiales</taxon>
        <taxon>Aspergillaceae</taxon>
        <taxon>Aspergillus</taxon>
        <taxon>Aspergillus subgen. Circumdati</taxon>
    </lineage>
</organism>